<keyword evidence="3 7" id="KW-0812">Transmembrane</keyword>
<dbReference type="PANTHER" id="PTHR30572:SF4">
    <property type="entry name" value="ABC TRANSPORTER PERMEASE YTRF"/>
    <property type="match status" value="1"/>
</dbReference>
<sequence>MRTPVMAKVSLRSLAAHKIRLILTVFSVVLGTSFVAAAVVFTATVQSSFDNIFDNVARGVDVQVSAAQAQSPGVPVEVVDQLREQRGQLGIDKLQVDFSGPVTIATADGSGLQTGGAPSIGSSYIPPDQAVDAAGMKLVAGRAPTAPFEVVLNQSAAQKAQLTVGSKTVVALGTGTSRPIGVTVVGLLDMPAATGGFVNVQFERAQAEQLFGGDEFVSAIDMTAAPGVSDTQLRDRLDAMLNAEAVAGKGEALYQVRTGEQVREDQKDQIGTVLTVLRYVLLAFAAIGLIVGTFIIYNTFSMIVAQRNRELALLRAIGASRPNISRSVLLEALVVGILGGAIGLGLGVGIAALMLVYTSGQGLPSAGLQVGVGAVLSAVFVGVIVTLLSAWFPAQRAARVPPVEAMRMSSAEPGAGSLRTRTIIGGLLALAGIGLLAGGVATQGVPALLLIGGAAVLIIVAVVLAAPALSQPVVGGIGRVLQIPFATVGKLARTNAIRNPRRSAATAFALTIGLILVVVIGTIGASFKTMIDAEIDQNLRADFVVSGGQAPMSSAVGEAVAQVPDAQTTVSFDMAFVTLDGERTAVSTPVGGAMSEVMNIGLVDGVEQLGPDGMLVSEKIAADHGWTLGSRAVFVSTTGVEVPVTVTGLFVDNPALGDWLVGNQAFDRLTPSQAARMTFVVLVKGKPGVSESALREQLEEAVKPFLTAQVQDSQQFKNSFTSIIDSIMATLYALLGLALVIAILGIINTLALSVVERRQEIGMLRAIGMSRPQLRRTIYLESVYIAIFGALLGVIVGLALGLPLVHALRHWGFDVITVPWPLIGITLAGSAVVGVVAALWPAVSAARTKPLEAITE</sequence>
<dbReference type="RefSeq" id="WP_005943400.1">
    <property type="nucleotide sequence ID" value="NZ_ATVK01000024.1"/>
</dbReference>
<feature type="transmembrane region" description="Helical" evidence="7">
    <location>
        <begin position="820"/>
        <end position="840"/>
    </location>
</feature>
<feature type="domain" description="MacB-like periplasmic core" evidence="9">
    <location>
        <begin position="22"/>
        <end position="239"/>
    </location>
</feature>
<reference evidence="10 11" key="1">
    <citation type="submission" date="2012-12" db="EMBL/GenBank/DDBJ databases">
        <title>Whole genome shotgun sequence of Gordonia hirsuta NBRC 16056.</title>
        <authorList>
            <person name="Isaki-Nakamura S."/>
            <person name="Hosoyama A."/>
            <person name="Tsuchikane K."/>
            <person name="Katsumata H."/>
            <person name="Baba S."/>
            <person name="Yamazaki S."/>
            <person name="Fujita N."/>
        </authorList>
    </citation>
    <scope>NUCLEOTIDE SEQUENCE [LARGE SCALE GENOMIC DNA]</scope>
    <source>
        <strain evidence="10 11">NBRC 16056</strain>
    </source>
</reference>
<evidence type="ECO:0000256" key="7">
    <source>
        <dbReference type="SAM" id="Phobius"/>
    </source>
</evidence>
<evidence type="ECO:0000313" key="10">
    <source>
        <dbReference type="EMBL" id="GAC58737.1"/>
    </source>
</evidence>
<evidence type="ECO:0000256" key="4">
    <source>
        <dbReference type="ARBA" id="ARBA00022989"/>
    </source>
</evidence>
<gene>
    <name evidence="10" type="ORF">GOHSU_47_00230</name>
</gene>
<accession>L7LF80</accession>
<evidence type="ECO:0000313" key="11">
    <source>
        <dbReference type="Proteomes" id="UP000053405"/>
    </source>
</evidence>
<evidence type="ECO:0000256" key="2">
    <source>
        <dbReference type="ARBA" id="ARBA00022475"/>
    </source>
</evidence>
<feature type="domain" description="MacB-like periplasmic core" evidence="9">
    <location>
        <begin position="503"/>
        <end position="700"/>
    </location>
</feature>
<keyword evidence="11" id="KW-1185">Reference proteome</keyword>
<feature type="domain" description="ABC3 transporter permease C-terminal" evidence="8">
    <location>
        <begin position="283"/>
        <end position="402"/>
    </location>
</feature>
<evidence type="ECO:0000256" key="1">
    <source>
        <dbReference type="ARBA" id="ARBA00004651"/>
    </source>
</evidence>
<keyword evidence="4 7" id="KW-1133">Transmembrane helix</keyword>
<dbReference type="InterPro" id="IPR025857">
    <property type="entry name" value="MacB_PCD"/>
</dbReference>
<dbReference type="InterPro" id="IPR003838">
    <property type="entry name" value="ABC3_permease_C"/>
</dbReference>
<feature type="transmembrane region" description="Helical" evidence="7">
    <location>
        <begin position="507"/>
        <end position="527"/>
    </location>
</feature>
<evidence type="ECO:0000259" key="9">
    <source>
        <dbReference type="Pfam" id="PF12704"/>
    </source>
</evidence>
<dbReference type="PANTHER" id="PTHR30572">
    <property type="entry name" value="MEMBRANE COMPONENT OF TRANSPORTER-RELATED"/>
    <property type="match status" value="1"/>
</dbReference>
<dbReference type="AlphaFoldDB" id="L7LF80"/>
<dbReference type="InterPro" id="IPR050250">
    <property type="entry name" value="Macrolide_Exporter_MacB"/>
</dbReference>
<evidence type="ECO:0000256" key="5">
    <source>
        <dbReference type="ARBA" id="ARBA00023136"/>
    </source>
</evidence>
<dbReference type="GO" id="GO:0022857">
    <property type="term" value="F:transmembrane transporter activity"/>
    <property type="evidence" value="ECO:0007669"/>
    <property type="project" value="TreeGrafter"/>
</dbReference>
<feature type="transmembrane region" description="Helical" evidence="7">
    <location>
        <begin position="778"/>
        <end position="800"/>
    </location>
</feature>
<dbReference type="GO" id="GO:0005886">
    <property type="term" value="C:plasma membrane"/>
    <property type="evidence" value="ECO:0007669"/>
    <property type="project" value="UniProtKB-SubCell"/>
</dbReference>
<dbReference type="eggNOG" id="COG3127">
    <property type="taxonomic scope" value="Bacteria"/>
</dbReference>
<feature type="transmembrane region" description="Helical" evidence="7">
    <location>
        <begin position="447"/>
        <end position="469"/>
    </location>
</feature>
<comment type="similarity">
    <text evidence="6">Belongs to the ABC-4 integral membrane protein family.</text>
</comment>
<feature type="domain" description="ABC3 transporter permease C-terminal" evidence="8">
    <location>
        <begin position="734"/>
        <end position="850"/>
    </location>
</feature>
<feature type="transmembrane region" description="Helical" evidence="7">
    <location>
        <begin position="276"/>
        <end position="300"/>
    </location>
</feature>
<dbReference type="STRING" id="1121927.GOHSU_47_00230"/>
<comment type="subcellular location">
    <subcellularLocation>
        <location evidence="1">Cell membrane</location>
        <topology evidence="1">Multi-pass membrane protein</topology>
    </subcellularLocation>
</comment>
<dbReference type="Pfam" id="PF02687">
    <property type="entry name" value="FtsX"/>
    <property type="match status" value="2"/>
</dbReference>
<evidence type="ECO:0000256" key="6">
    <source>
        <dbReference type="ARBA" id="ARBA00038076"/>
    </source>
</evidence>
<keyword evidence="2" id="KW-1003">Cell membrane</keyword>
<dbReference type="Pfam" id="PF12704">
    <property type="entry name" value="MacB_PCD"/>
    <property type="match status" value="2"/>
</dbReference>
<organism evidence="10 11">
    <name type="scientific">Gordonia hirsuta DSM 44140 = NBRC 16056</name>
    <dbReference type="NCBI Taxonomy" id="1121927"/>
    <lineage>
        <taxon>Bacteria</taxon>
        <taxon>Bacillati</taxon>
        <taxon>Actinomycetota</taxon>
        <taxon>Actinomycetes</taxon>
        <taxon>Mycobacteriales</taxon>
        <taxon>Gordoniaceae</taxon>
        <taxon>Gordonia</taxon>
    </lineage>
</organism>
<name>L7LF80_9ACTN</name>
<feature type="transmembrane region" description="Helical" evidence="7">
    <location>
        <begin position="731"/>
        <end position="755"/>
    </location>
</feature>
<dbReference type="EMBL" id="BANT01000047">
    <property type="protein sequence ID" value="GAC58737.1"/>
    <property type="molecule type" value="Genomic_DNA"/>
</dbReference>
<proteinExistence type="inferred from homology"/>
<keyword evidence="5 7" id="KW-0472">Membrane</keyword>
<protein>
    <submittedName>
        <fullName evidence="10">Putative ABC transporter permease protein</fullName>
    </submittedName>
</protein>
<feature type="transmembrane region" description="Helical" evidence="7">
    <location>
        <begin position="423"/>
        <end position="441"/>
    </location>
</feature>
<feature type="transmembrane region" description="Helical" evidence="7">
    <location>
        <begin position="368"/>
        <end position="392"/>
    </location>
</feature>
<evidence type="ECO:0000259" key="8">
    <source>
        <dbReference type="Pfam" id="PF02687"/>
    </source>
</evidence>
<feature type="transmembrane region" description="Helical" evidence="7">
    <location>
        <begin position="328"/>
        <end position="356"/>
    </location>
</feature>
<evidence type="ECO:0000256" key="3">
    <source>
        <dbReference type="ARBA" id="ARBA00022692"/>
    </source>
</evidence>
<dbReference type="Proteomes" id="UP000053405">
    <property type="component" value="Unassembled WGS sequence"/>
</dbReference>
<comment type="caution">
    <text evidence="10">The sequence shown here is derived from an EMBL/GenBank/DDBJ whole genome shotgun (WGS) entry which is preliminary data.</text>
</comment>